<feature type="transmembrane region" description="Helical" evidence="12">
    <location>
        <begin position="97"/>
        <end position="120"/>
    </location>
</feature>
<dbReference type="GO" id="GO:0046872">
    <property type="term" value="F:metal ion binding"/>
    <property type="evidence" value="ECO:0007669"/>
    <property type="project" value="UniProtKB-UniRule"/>
</dbReference>
<keyword evidence="7 12" id="KW-0479">Metal-binding</keyword>
<keyword evidence="5 12" id="KW-0349">Heme</keyword>
<name>A0A8G2BKQ5_9PROT</name>
<feature type="transmembrane region" description="Helical" evidence="12">
    <location>
        <begin position="320"/>
        <end position="344"/>
    </location>
</feature>
<keyword evidence="11 12" id="KW-0472">Membrane</keyword>
<evidence type="ECO:0000256" key="13">
    <source>
        <dbReference type="SAM" id="MobiDB-lite"/>
    </source>
</evidence>
<keyword evidence="4 12" id="KW-1003">Cell membrane</keyword>
<accession>A0A8G2BKQ5</accession>
<feature type="transmembrane region" description="Helical" evidence="12">
    <location>
        <begin position="56"/>
        <end position="77"/>
    </location>
</feature>
<dbReference type="PANTHER" id="PTHR30365">
    <property type="entry name" value="CYTOCHROME D UBIQUINOL OXIDASE"/>
    <property type="match status" value="1"/>
</dbReference>
<dbReference type="GO" id="GO:0020037">
    <property type="term" value="F:heme binding"/>
    <property type="evidence" value="ECO:0007669"/>
    <property type="project" value="TreeGrafter"/>
</dbReference>
<evidence type="ECO:0000256" key="7">
    <source>
        <dbReference type="ARBA" id="ARBA00022723"/>
    </source>
</evidence>
<feature type="transmembrane region" description="Helical" evidence="12">
    <location>
        <begin position="406"/>
        <end position="429"/>
    </location>
</feature>
<evidence type="ECO:0000256" key="8">
    <source>
        <dbReference type="ARBA" id="ARBA00022982"/>
    </source>
</evidence>
<dbReference type="EMBL" id="FNBW01000009">
    <property type="protein sequence ID" value="SDG03635.1"/>
    <property type="molecule type" value="Genomic_DNA"/>
</dbReference>
<dbReference type="PIRSF" id="PIRSF006446">
    <property type="entry name" value="Cyt_quinol_oxidase_1"/>
    <property type="match status" value="1"/>
</dbReference>
<evidence type="ECO:0000256" key="4">
    <source>
        <dbReference type="ARBA" id="ARBA00022475"/>
    </source>
</evidence>
<keyword evidence="8 12" id="KW-0249">Electron transport</keyword>
<dbReference type="GO" id="GO:0005886">
    <property type="term" value="C:plasma membrane"/>
    <property type="evidence" value="ECO:0007669"/>
    <property type="project" value="UniProtKB-SubCell"/>
</dbReference>
<evidence type="ECO:0000256" key="5">
    <source>
        <dbReference type="ARBA" id="ARBA00022617"/>
    </source>
</evidence>
<comment type="similarity">
    <text evidence="2 12">Belongs to the cytochrome ubiquinol oxidase subunit 1 family.</text>
</comment>
<keyword evidence="3 12" id="KW-0813">Transport</keyword>
<evidence type="ECO:0000256" key="10">
    <source>
        <dbReference type="ARBA" id="ARBA00023004"/>
    </source>
</evidence>
<dbReference type="PANTHER" id="PTHR30365:SF14">
    <property type="entry name" value="CYTOCHROME BD MENAQUINOL OXIDASE SUBUNIT I-RELATED"/>
    <property type="match status" value="1"/>
</dbReference>
<evidence type="ECO:0000256" key="2">
    <source>
        <dbReference type="ARBA" id="ARBA00009819"/>
    </source>
</evidence>
<reference evidence="14 15" key="1">
    <citation type="submission" date="2016-10" db="EMBL/GenBank/DDBJ databases">
        <authorList>
            <person name="Varghese N."/>
            <person name="Submissions S."/>
        </authorList>
    </citation>
    <scope>NUCLEOTIDE SEQUENCE [LARGE SCALE GENOMIC DNA]</scope>
    <source>
        <strain evidence="14 15">DSM 18839</strain>
    </source>
</reference>
<keyword evidence="6 12" id="KW-0812">Transmembrane</keyword>
<proteinExistence type="inferred from homology"/>
<evidence type="ECO:0000313" key="15">
    <source>
        <dbReference type="Proteomes" id="UP000198615"/>
    </source>
</evidence>
<evidence type="ECO:0000256" key="11">
    <source>
        <dbReference type="ARBA" id="ARBA00023136"/>
    </source>
</evidence>
<feature type="transmembrane region" description="Helical" evidence="12">
    <location>
        <begin position="356"/>
        <end position="377"/>
    </location>
</feature>
<feature type="transmembrane region" description="Helical" evidence="12">
    <location>
        <begin position="185"/>
        <end position="209"/>
    </location>
</feature>
<evidence type="ECO:0000256" key="1">
    <source>
        <dbReference type="ARBA" id="ARBA00004651"/>
    </source>
</evidence>
<feature type="transmembrane region" description="Helical" evidence="12">
    <location>
        <begin position="20"/>
        <end position="44"/>
    </location>
</feature>
<keyword evidence="10 12" id="KW-0408">Iron</keyword>
<feature type="transmembrane region" description="Helical" evidence="12">
    <location>
        <begin position="221"/>
        <end position="238"/>
    </location>
</feature>
<sequence length="468" mass="51260">MDLPLAIDLARFQFAFTVSFHIVFPAFSIGLASYLAVLEGLWLATGRQVYIDTFQYWLKIFAVAFGMGVVSGIVMSYQFGTNWSVFSDKTGPVLGPLMGYEVLSAFFLEAGFLGIMLFGLKRVGKKLHFAATLMVAIGTFISAFWILSVNSWMHTPAGYAINDVGQFVPADWWAVVFNPSFPYRLVHMVLAAYLTTAFVVGAVGALHLLRNRDNRPARLMFSMAMWMAAVVAPIQIVAGDLHGLNTLEHQPAKVAAMEGHFESQEGAPLYLFGWPDMEAEETKYAIGIPKLGSLILTHDLDGAVQGLKDWPREDRPNATVLFWTFRLMVAIGFAMVGIGLWALWRRWRGTLYEPDLLHRLAIVMGPSGFVAVLAGWVTTEMGRQPWTVYGLLRTADSASPMDVPAVATSLIAFIVVYFLVFGAGVYYVLRSMNAAPHDNEPGLNEDEPVRAAGMAQAGAAGPGAPGEE</sequence>
<dbReference type="AlphaFoldDB" id="A0A8G2BKQ5"/>
<keyword evidence="15" id="KW-1185">Reference proteome</keyword>
<evidence type="ECO:0000256" key="3">
    <source>
        <dbReference type="ARBA" id="ARBA00022448"/>
    </source>
</evidence>
<dbReference type="RefSeq" id="WP_028794293.1">
    <property type="nucleotide sequence ID" value="NZ_FNBW01000009.1"/>
</dbReference>
<dbReference type="Proteomes" id="UP000198615">
    <property type="component" value="Unassembled WGS sequence"/>
</dbReference>
<dbReference type="InterPro" id="IPR002585">
    <property type="entry name" value="Cyt-d_ubiquinol_oxidase_su_1"/>
</dbReference>
<evidence type="ECO:0000256" key="9">
    <source>
        <dbReference type="ARBA" id="ARBA00022989"/>
    </source>
</evidence>
<dbReference type="GO" id="GO:0016682">
    <property type="term" value="F:oxidoreductase activity, acting on diphenols and related substances as donors, oxygen as acceptor"/>
    <property type="evidence" value="ECO:0007669"/>
    <property type="project" value="TreeGrafter"/>
</dbReference>
<dbReference type="GO" id="GO:0009055">
    <property type="term" value="F:electron transfer activity"/>
    <property type="evidence" value="ECO:0007669"/>
    <property type="project" value="UniProtKB-UniRule"/>
</dbReference>
<dbReference type="OrthoDB" id="9807042at2"/>
<comment type="caution">
    <text evidence="14">The sequence shown here is derived from an EMBL/GenBank/DDBJ whole genome shotgun (WGS) entry which is preliminary data.</text>
</comment>
<gene>
    <name evidence="14" type="ORF">SAMN05660686_03142</name>
</gene>
<dbReference type="GO" id="GO:0019646">
    <property type="term" value="P:aerobic electron transport chain"/>
    <property type="evidence" value="ECO:0007669"/>
    <property type="project" value="InterPro"/>
</dbReference>
<protein>
    <submittedName>
        <fullName evidence="14">Cytochrome d ubiquinol oxidase subunit I</fullName>
    </submittedName>
</protein>
<evidence type="ECO:0000256" key="12">
    <source>
        <dbReference type="PIRNR" id="PIRNR006446"/>
    </source>
</evidence>
<evidence type="ECO:0000256" key="6">
    <source>
        <dbReference type="ARBA" id="ARBA00022692"/>
    </source>
</evidence>
<dbReference type="GO" id="GO:0070069">
    <property type="term" value="C:cytochrome complex"/>
    <property type="evidence" value="ECO:0007669"/>
    <property type="project" value="UniProtKB-UniRule"/>
</dbReference>
<feature type="region of interest" description="Disordered" evidence="13">
    <location>
        <begin position="439"/>
        <end position="468"/>
    </location>
</feature>
<keyword evidence="9 12" id="KW-1133">Transmembrane helix</keyword>
<dbReference type="Pfam" id="PF01654">
    <property type="entry name" value="Cyt_bd_oxida_I"/>
    <property type="match status" value="1"/>
</dbReference>
<evidence type="ECO:0000313" key="14">
    <source>
        <dbReference type="EMBL" id="SDG03635.1"/>
    </source>
</evidence>
<comment type="subcellular location">
    <subcellularLocation>
        <location evidence="12">Cell inner membrane</location>
    </subcellularLocation>
    <subcellularLocation>
        <location evidence="1">Cell membrane</location>
        <topology evidence="1">Multi-pass membrane protein</topology>
    </subcellularLocation>
</comment>
<feature type="transmembrane region" description="Helical" evidence="12">
    <location>
        <begin position="127"/>
        <end position="147"/>
    </location>
</feature>
<organism evidence="14 15">
    <name type="scientific">Thalassobaculum litoreum DSM 18839</name>
    <dbReference type="NCBI Taxonomy" id="1123362"/>
    <lineage>
        <taxon>Bacteria</taxon>
        <taxon>Pseudomonadati</taxon>
        <taxon>Pseudomonadota</taxon>
        <taxon>Alphaproteobacteria</taxon>
        <taxon>Rhodospirillales</taxon>
        <taxon>Thalassobaculaceae</taxon>
        <taxon>Thalassobaculum</taxon>
    </lineage>
</organism>